<proteinExistence type="predicted"/>
<reference evidence="1 2" key="1">
    <citation type="journal article" date="2023" name="IMA Fungus">
        <title>Comparative genomic study of the Penicillium genus elucidates a diverse pangenome and 15 lateral gene transfer events.</title>
        <authorList>
            <person name="Petersen C."/>
            <person name="Sorensen T."/>
            <person name="Nielsen M.R."/>
            <person name="Sondergaard T.E."/>
            <person name="Sorensen J.L."/>
            <person name="Fitzpatrick D.A."/>
            <person name="Frisvad J.C."/>
            <person name="Nielsen K.L."/>
        </authorList>
    </citation>
    <scope>NUCLEOTIDE SEQUENCE [LARGE SCALE GENOMIC DNA]</scope>
    <source>
        <strain evidence="1 2">IBT 35679</strain>
    </source>
</reference>
<sequence length="112" mass="13157">MTRLQRAKILNLEVVSTIERFEKYEGTICGVQYVHICFFVKYEDESEGYVLGGQSITGKTSGEDQLLKLQGKIWAAKALLGNEEWMRLKQKYGIEREKTMELSRRMNLERRY</sequence>
<accession>A0AAD6GG25</accession>
<gene>
    <name evidence="1" type="ORF">N7494_005359</name>
</gene>
<keyword evidence="2" id="KW-1185">Reference proteome</keyword>
<evidence type="ECO:0000313" key="1">
    <source>
        <dbReference type="EMBL" id="KAJ5544080.1"/>
    </source>
</evidence>
<evidence type="ECO:0000313" key="2">
    <source>
        <dbReference type="Proteomes" id="UP001220324"/>
    </source>
</evidence>
<dbReference type="EMBL" id="JAQIZZ010000004">
    <property type="protein sequence ID" value="KAJ5544080.1"/>
    <property type="molecule type" value="Genomic_DNA"/>
</dbReference>
<comment type="caution">
    <text evidence="1">The sequence shown here is derived from an EMBL/GenBank/DDBJ whole genome shotgun (WGS) entry which is preliminary data.</text>
</comment>
<protein>
    <submittedName>
        <fullName evidence="1">Uncharacterized protein</fullName>
    </submittedName>
</protein>
<dbReference type="Proteomes" id="UP001220324">
    <property type="component" value="Unassembled WGS sequence"/>
</dbReference>
<dbReference type="AlphaFoldDB" id="A0AAD6GG25"/>
<name>A0AAD6GG25_9EURO</name>
<organism evidence="1 2">
    <name type="scientific">Penicillium frequentans</name>
    <dbReference type="NCBI Taxonomy" id="3151616"/>
    <lineage>
        <taxon>Eukaryota</taxon>
        <taxon>Fungi</taxon>
        <taxon>Dikarya</taxon>
        <taxon>Ascomycota</taxon>
        <taxon>Pezizomycotina</taxon>
        <taxon>Eurotiomycetes</taxon>
        <taxon>Eurotiomycetidae</taxon>
        <taxon>Eurotiales</taxon>
        <taxon>Aspergillaceae</taxon>
        <taxon>Penicillium</taxon>
    </lineage>
</organism>